<organism evidence="2 3">
    <name type="scientific">Leersia perrieri</name>
    <dbReference type="NCBI Taxonomy" id="77586"/>
    <lineage>
        <taxon>Eukaryota</taxon>
        <taxon>Viridiplantae</taxon>
        <taxon>Streptophyta</taxon>
        <taxon>Embryophyta</taxon>
        <taxon>Tracheophyta</taxon>
        <taxon>Spermatophyta</taxon>
        <taxon>Magnoliopsida</taxon>
        <taxon>Liliopsida</taxon>
        <taxon>Poales</taxon>
        <taxon>Poaceae</taxon>
        <taxon>BOP clade</taxon>
        <taxon>Oryzoideae</taxon>
        <taxon>Oryzeae</taxon>
        <taxon>Oryzinae</taxon>
        <taxon>Leersia</taxon>
    </lineage>
</organism>
<dbReference type="Proteomes" id="UP000032180">
    <property type="component" value="Chromosome 12"/>
</dbReference>
<dbReference type="EnsemblPlants" id="LPERR12G08550.1">
    <property type="protein sequence ID" value="LPERR12G08550.1"/>
    <property type="gene ID" value="LPERR12G08550"/>
</dbReference>
<evidence type="ECO:0000313" key="3">
    <source>
        <dbReference type="Proteomes" id="UP000032180"/>
    </source>
</evidence>
<dbReference type="AlphaFoldDB" id="A0A0D9XYV3"/>
<evidence type="ECO:0000256" key="1">
    <source>
        <dbReference type="SAM" id="MobiDB-lite"/>
    </source>
</evidence>
<dbReference type="HOGENOM" id="CLU_1252241_0_0_1"/>
<reference evidence="2 3" key="1">
    <citation type="submission" date="2012-08" db="EMBL/GenBank/DDBJ databases">
        <title>Oryza genome evolution.</title>
        <authorList>
            <person name="Wing R.A."/>
        </authorList>
    </citation>
    <scope>NUCLEOTIDE SEQUENCE</scope>
</reference>
<evidence type="ECO:0000313" key="2">
    <source>
        <dbReference type="EnsemblPlants" id="LPERR12G08550.1"/>
    </source>
</evidence>
<feature type="region of interest" description="Disordered" evidence="1">
    <location>
        <begin position="88"/>
        <end position="111"/>
    </location>
</feature>
<reference evidence="3" key="2">
    <citation type="submission" date="2013-12" db="EMBL/GenBank/DDBJ databases">
        <authorList>
            <person name="Yu Y."/>
            <person name="Lee S."/>
            <person name="de Baynast K."/>
            <person name="Wissotski M."/>
            <person name="Liu L."/>
            <person name="Talag J."/>
            <person name="Goicoechea J."/>
            <person name="Angelova A."/>
            <person name="Jetty R."/>
            <person name="Kudrna D."/>
            <person name="Golser W."/>
            <person name="Rivera L."/>
            <person name="Zhang J."/>
            <person name="Wing R."/>
        </authorList>
    </citation>
    <scope>NUCLEOTIDE SEQUENCE</scope>
</reference>
<keyword evidence="3" id="KW-1185">Reference proteome</keyword>
<sequence>MVNPRRPFRHALRIQATIRVDAARANQHLPRRRRRLNVATALLPLPISRGSWNAGGPRAPAGLSSADLALHSGDQGRRHRHRLLSTGLPTASTAAPPPFPLSAGLPATESTADTAAGLPTANTAAAAALSPLRRPPSNREHGRCHRYPFPLRQPPRNGADVSGSSRCGGMTAAAAWGDDKAPSNDKAPLLLAPTGDGGGLAEPNGSSSAALRGVWGRKLQV</sequence>
<feature type="region of interest" description="Disordered" evidence="1">
    <location>
        <begin position="128"/>
        <end position="209"/>
    </location>
</feature>
<proteinExistence type="predicted"/>
<dbReference type="Gramene" id="LPERR12G08550.1">
    <property type="protein sequence ID" value="LPERR12G08550.1"/>
    <property type="gene ID" value="LPERR12G08550"/>
</dbReference>
<name>A0A0D9XYV3_9ORYZ</name>
<protein>
    <submittedName>
        <fullName evidence="2">Uncharacterized protein</fullName>
    </submittedName>
</protein>
<accession>A0A0D9XYV3</accession>
<reference evidence="2" key="3">
    <citation type="submission" date="2015-04" db="UniProtKB">
        <authorList>
            <consortium name="EnsemblPlants"/>
        </authorList>
    </citation>
    <scope>IDENTIFICATION</scope>
</reference>